<organism evidence="8 9">
    <name type="scientific">Mycolicibacterium obuense</name>
    <dbReference type="NCBI Taxonomy" id="1807"/>
    <lineage>
        <taxon>Bacteria</taxon>
        <taxon>Bacillati</taxon>
        <taxon>Actinomycetota</taxon>
        <taxon>Actinomycetes</taxon>
        <taxon>Mycobacteriales</taxon>
        <taxon>Mycobacteriaceae</taxon>
        <taxon>Mycolicibacterium</taxon>
    </lineage>
</organism>
<evidence type="ECO:0000313" key="8">
    <source>
        <dbReference type="EMBL" id="TDL06713.1"/>
    </source>
</evidence>
<feature type="transmembrane region" description="Helical" evidence="6">
    <location>
        <begin position="207"/>
        <end position="228"/>
    </location>
</feature>
<keyword evidence="4 6" id="KW-0472">Membrane</keyword>
<dbReference type="Proteomes" id="UP000294952">
    <property type="component" value="Unassembled WGS sequence"/>
</dbReference>
<name>A0A4R5X4I5_9MYCO</name>
<dbReference type="InterPro" id="IPR011701">
    <property type="entry name" value="MFS"/>
</dbReference>
<feature type="transmembrane region" description="Helical" evidence="6">
    <location>
        <begin position="262"/>
        <end position="284"/>
    </location>
</feature>
<protein>
    <submittedName>
        <fullName evidence="8">MFS transporter</fullName>
    </submittedName>
</protein>
<comment type="caution">
    <text evidence="8">The sequence shown here is derived from an EMBL/GenBank/DDBJ whole genome shotgun (WGS) entry which is preliminary data.</text>
</comment>
<dbReference type="Gene3D" id="1.20.1250.20">
    <property type="entry name" value="MFS general substrate transporter like domains"/>
    <property type="match status" value="2"/>
</dbReference>
<feature type="transmembrane region" description="Helical" evidence="6">
    <location>
        <begin position="181"/>
        <end position="201"/>
    </location>
</feature>
<proteinExistence type="predicted"/>
<dbReference type="Pfam" id="PF07690">
    <property type="entry name" value="MFS_1"/>
    <property type="match status" value="1"/>
</dbReference>
<dbReference type="PANTHER" id="PTHR23539">
    <property type="entry name" value="MFS TRANSPORTER"/>
    <property type="match status" value="1"/>
</dbReference>
<dbReference type="InterPro" id="IPR020846">
    <property type="entry name" value="MFS_dom"/>
</dbReference>
<dbReference type="GO" id="GO:0022857">
    <property type="term" value="F:transmembrane transporter activity"/>
    <property type="evidence" value="ECO:0007669"/>
    <property type="project" value="InterPro"/>
</dbReference>
<dbReference type="EMBL" id="SDLP01000005">
    <property type="protein sequence ID" value="TDL06713.1"/>
    <property type="molecule type" value="Genomic_DNA"/>
</dbReference>
<feature type="transmembrane region" description="Helical" evidence="6">
    <location>
        <begin position="416"/>
        <end position="438"/>
    </location>
</feature>
<sequence length="462" mass="47995">MPCSGFQRSAHRRRSVRHGAQRNLHPPLRLLDFDRGPGVTTDSPELRRSLWALDGVNFFLADVQAGLGPFLGVYLINKETWNPANIGLILTLGGAVGLLLNAPAGALIDATKYKRALLAGAAALTSFGTFIVTLKPTFAVVTAAQLLTGIAGVVLGPVIAAIALGMVGPKRYAAQTGRMQAFNHAGNVVGSAVAGLAGYLISLRMGFWLASLFGIFVVLSTLLIKPNLINHDVARGMKPKDDADDGDDKPSGFRVLLRNRPLLILAAVVGLWQLANGAMLPITGQKLAVGDANDGALYQAALIIVAQVVMIPMAMLVARRGDRWGRKPLMVLAFAVLPVRGVLFILAQYPGEVIAVQALDGIGAGLQGALFAIMVADLTRGSGRYNIAFGAATMVQGIGGALSPTLAGAIDAAAGYGAAMWALTGIAVVALILLVLAVPETRASSDEPPETSDVAPEPTAVG</sequence>
<feature type="transmembrane region" description="Helical" evidence="6">
    <location>
        <begin position="115"/>
        <end position="134"/>
    </location>
</feature>
<gene>
    <name evidence="8" type="ORF">EUA04_18650</name>
</gene>
<feature type="transmembrane region" description="Helical" evidence="6">
    <location>
        <begin position="353"/>
        <end position="375"/>
    </location>
</feature>
<evidence type="ECO:0000256" key="5">
    <source>
        <dbReference type="SAM" id="MobiDB-lite"/>
    </source>
</evidence>
<evidence type="ECO:0000256" key="3">
    <source>
        <dbReference type="ARBA" id="ARBA00022989"/>
    </source>
</evidence>
<evidence type="ECO:0000256" key="4">
    <source>
        <dbReference type="ARBA" id="ARBA00023136"/>
    </source>
</evidence>
<feature type="domain" description="Major facilitator superfamily (MFS) profile" evidence="7">
    <location>
        <begin position="50"/>
        <end position="442"/>
    </location>
</feature>
<evidence type="ECO:0000256" key="2">
    <source>
        <dbReference type="ARBA" id="ARBA00022692"/>
    </source>
</evidence>
<feature type="transmembrane region" description="Helical" evidence="6">
    <location>
        <begin position="146"/>
        <end position="169"/>
    </location>
</feature>
<evidence type="ECO:0000259" key="7">
    <source>
        <dbReference type="PROSITE" id="PS50850"/>
    </source>
</evidence>
<dbReference type="SUPFAM" id="SSF103473">
    <property type="entry name" value="MFS general substrate transporter"/>
    <property type="match status" value="1"/>
</dbReference>
<keyword evidence="3 6" id="KW-1133">Transmembrane helix</keyword>
<accession>A0A4R5X4I5</accession>
<dbReference type="PROSITE" id="PS50850">
    <property type="entry name" value="MFS"/>
    <property type="match status" value="1"/>
</dbReference>
<reference evidence="8 9" key="1">
    <citation type="submission" date="2019-01" db="EMBL/GenBank/DDBJ databases">
        <title>High-quality-draft genome sequences of five non-tuberculosis mycobacteriaceae isolated from a nosocomial environment.</title>
        <authorList>
            <person name="Tiago I."/>
            <person name="Alarico S."/>
            <person name="Pereira S.G."/>
            <person name="Coelho C."/>
            <person name="Maranha A."/>
            <person name="Empadinhas N."/>
        </authorList>
    </citation>
    <scope>NUCLEOTIDE SEQUENCE [LARGE SCALE GENOMIC DNA]</scope>
    <source>
        <strain evidence="8 9">22DIII</strain>
    </source>
</reference>
<feature type="compositionally biased region" description="Basic residues" evidence="5">
    <location>
        <begin position="9"/>
        <end position="20"/>
    </location>
</feature>
<feature type="transmembrane region" description="Helical" evidence="6">
    <location>
        <begin position="387"/>
        <end position="410"/>
    </location>
</feature>
<evidence type="ECO:0000256" key="6">
    <source>
        <dbReference type="SAM" id="Phobius"/>
    </source>
</evidence>
<keyword evidence="2 6" id="KW-0812">Transmembrane</keyword>
<dbReference type="GO" id="GO:0005886">
    <property type="term" value="C:plasma membrane"/>
    <property type="evidence" value="ECO:0007669"/>
    <property type="project" value="UniProtKB-SubCell"/>
</dbReference>
<dbReference type="InterPro" id="IPR036259">
    <property type="entry name" value="MFS_trans_sf"/>
</dbReference>
<dbReference type="PANTHER" id="PTHR23539:SF1">
    <property type="entry name" value="MAJOR FACILITATOR SUPERFAMILY (MFS) PROFILE DOMAIN-CONTAINING PROTEIN"/>
    <property type="match status" value="1"/>
</dbReference>
<evidence type="ECO:0000256" key="1">
    <source>
        <dbReference type="ARBA" id="ARBA00004651"/>
    </source>
</evidence>
<evidence type="ECO:0000313" key="9">
    <source>
        <dbReference type="Proteomes" id="UP000294952"/>
    </source>
</evidence>
<feature type="transmembrane region" description="Helical" evidence="6">
    <location>
        <begin position="56"/>
        <end position="76"/>
    </location>
</feature>
<comment type="subcellular location">
    <subcellularLocation>
        <location evidence="1">Cell membrane</location>
        <topology evidence="1">Multi-pass membrane protein</topology>
    </subcellularLocation>
</comment>
<feature type="region of interest" description="Disordered" evidence="5">
    <location>
        <begin position="443"/>
        <end position="462"/>
    </location>
</feature>
<feature type="transmembrane region" description="Helical" evidence="6">
    <location>
        <begin position="88"/>
        <end position="108"/>
    </location>
</feature>
<feature type="transmembrane region" description="Helical" evidence="6">
    <location>
        <begin position="296"/>
        <end position="317"/>
    </location>
</feature>
<dbReference type="AlphaFoldDB" id="A0A4R5X4I5"/>
<feature type="region of interest" description="Disordered" evidence="5">
    <location>
        <begin position="1"/>
        <end position="20"/>
    </location>
</feature>
<feature type="transmembrane region" description="Helical" evidence="6">
    <location>
        <begin position="329"/>
        <end position="347"/>
    </location>
</feature>